<dbReference type="AlphaFoldDB" id="A0A069PV60"/>
<evidence type="ECO:0000256" key="3">
    <source>
        <dbReference type="ARBA" id="ARBA00023015"/>
    </source>
</evidence>
<comment type="caution">
    <text evidence="7">The sequence shown here is derived from an EMBL/GenBank/DDBJ whole genome shotgun (WGS) entry which is preliminary data.</text>
</comment>
<evidence type="ECO:0000313" key="7">
    <source>
        <dbReference type="EMBL" id="KDR41201.1"/>
    </source>
</evidence>
<dbReference type="Gene3D" id="1.10.10.10">
    <property type="entry name" value="Winged helix-like DNA-binding domain superfamily/Winged helix DNA-binding domain"/>
    <property type="match status" value="1"/>
</dbReference>
<keyword evidence="2" id="KW-0963">Cytoplasm</keyword>
<dbReference type="SMART" id="SM00347">
    <property type="entry name" value="HTH_MARR"/>
    <property type="match status" value="1"/>
</dbReference>
<dbReference type="GO" id="GO:0003700">
    <property type="term" value="F:DNA-binding transcription factor activity"/>
    <property type="evidence" value="ECO:0007669"/>
    <property type="project" value="InterPro"/>
</dbReference>
<evidence type="ECO:0000256" key="1">
    <source>
        <dbReference type="ARBA" id="ARBA00004496"/>
    </source>
</evidence>
<dbReference type="InterPro" id="IPR036388">
    <property type="entry name" value="WH-like_DNA-bd_sf"/>
</dbReference>
<evidence type="ECO:0000259" key="6">
    <source>
        <dbReference type="PROSITE" id="PS50995"/>
    </source>
</evidence>
<evidence type="ECO:0000256" key="2">
    <source>
        <dbReference type="ARBA" id="ARBA00022490"/>
    </source>
</evidence>
<comment type="subcellular location">
    <subcellularLocation>
        <location evidence="1">Cytoplasm</location>
    </subcellularLocation>
</comment>
<name>A0A069PV60_9BURK</name>
<proteinExistence type="predicted"/>
<keyword evidence="4" id="KW-0238">DNA-binding</keyword>
<keyword evidence="5" id="KW-0804">Transcription</keyword>
<dbReference type="InterPro" id="IPR055166">
    <property type="entry name" value="Transc_reg_Sar_Rot_HTH"/>
</dbReference>
<dbReference type="PRINTS" id="PR00598">
    <property type="entry name" value="HTHMARR"/>
</dbReference>
<dbReference type="GO" id="GO:0003677">
    <property type="term" value="F:DNA binding"/>
    <property type="evidence" value="ECO:0007669"/>
    <property type="project" value="UniProtKB-KW"/>
</dbReference>
<dbReference type="InterPro" id="IPR036390">
    <property type="entry name" value="WH_DNA-bd_sf"/>
</dbReference>
<sequence length="150" mass="16839">MTSPQNFPLELDQQLCFALYSTSLAMTKAYKPLLERLGLTYPQYLAMLVLWEGDDLTVKEIAGRLSLDSATMTPLLKRLEAQGYVERVRGVADERQVHIRLTDAGRALKQSAHDIPPEIFCAAGSDAISLMRLRDELVRLRASLNEYIGN</sequence>
<dbReference type="SUPFAM" id="SSF46785">
    <property type="entry name" value="Winged helix' DNA-binding domain"/>
    <property type="match status" value="1"/>
</dbReference>
<dbReference type="EMBL" id="JFHC01000030">
    <property type="protein sequence ID" value="KDR41201.1"/>
    <property type="molecule type" value="Genomic_DNA"/>
</dbReference>
<dbReference type="CDD" id="cd00090">
    <property type="entry name" value="HTH_ARSR"/>
    <property type="match status" value="1"/>
</dbReference>
<dbReference type="GO" id="GO:0006950">
    <property type="term" value="P:response to stress"/>
    <property type="evidence" value="ECO:0007669"/>
    <property type="project" value="TreeGrafter"/>
</dbReference>
<reference evidence="7 8" key="1">
    <citation type="submission" date="2014-03" db="EMBL/GenBank/DDBJ databases">
        <title>Draft Genome Sequences of Four Burkholderia Strains.</title>
        <authorList>
            <person name="Liu X.Y."/>
            <person name="Li C.X."/>
            <person name="Xu J.H."/>
        </authorList>
    </citation>
    <scope>NUCLEOTIDE SEQUENCE [LARGE SCALE GENOMIC DNA]</scope>
    <source>
        <strain evidence="7 8">DSM 50014</strain>
    </source>
</reference>
<gene>
    <name evidence="7" type="ORF">BG61_20115</name>
</gene>
<dbReference type="InterPro" id="IPR011991">
    <property type="entry name" value="ArsR-like_HTH"/>
</dbReference>
<dbReference type="InterPro" id="IPR000835">
    <property type="entry name" value="HTH_MarR-typ"/>
</dbReference>
<evidence type="ECO:0000313" key="8">
    <source>
        <dbReference type="Proteomes" id="UP000027466"/>
    </source>
</evidence>
<dbReference type="RefSeq" id="WP_035931301.1">
    <property type="nucleotide sequence ID" value="NZ_CADFFX010000005.1"/>
</dbReference>
<dbReference type="Proteomes" id="UP000027466">
    <property type="component" value="Unassembled WGS sequence"/>
</dbReference>
<protein>
    <submittedName>
        <fullName evidence="7">MarR family transcriptional regulator</fullName>
    </submittedName>
</protein>
<dbReference type="GO" id="GO:0005737">
    <property type="term" value="C:cytoplasm"/>
    <property type="evidence" value="ECO:0007669"/>
    <property type="project" value="UniProtKB-SubCell"/>
</dbReference>
<dbReference type="PANTHER" id="PTHR33164:SF5">
    <property type="entry name" value="ORGANIC HYDROPEROXIDE RESISTANCE TRANSCRIPTIONAL REGULATOR"/>
    <property type="match status" value="1"/>
</dbReference>
<dbReference type="InterPro" id="IPR039422">
    <property type="entry name" value="MarR/SlyA-like"/>
</dbReference>
<feature type="domain" description="HTH marR-type" evidence="6">
    <location>
        <begin position="12"/>
        <end position="142"/>
    </location>
</feature>
<keyword evidence="8" id="KW-1185">Reference proteome</keyword>
<dbReference type="FunFam" id="1.10.10.10:FF:000163">
    <property type="entry name" value="MarR family transcriptional regulator"/>
    <property type="match status" value="1"/>
</dbReference>
<dbReference type="PROSITE" id="PS50995">
    <property type="entry name" value="HTH_MARR_2"/>
    <property type="match status" value="1"/>
</dbReference>
<dbReference type="STRING" id="60547.GCA_000751215_02891"/>
<organism evidence="7 8">
    <name type="scientific">Caballeronia glathei</name>
    <dbReference type="NCBI Taxonomy" id="60547"/>
    <lineage>
        <taxon>Bacteria</taxon>
        <taxon>Pseudomonadati</taxon>
        <taxon>Pseudomonadota</taxon>
        <taxon>Betaproteobacteria</taxon>
        <taxon>Burkholderiales</taxon>
        <taxon>Burkholderiaceae</taxon>
        <taxon>Caballeronia</taxon>
    </lineage>
</organism>
<dbReference type="PANTHER" id="PTHR33164">
    <property type="entry name" value="TRANSCRIPTIONAL REGULATOR, MARR FAMILY"/>
    <property type="match status" value="1"/>
</dbReference>
<evidence type="ECO:0000256" key="4">
    <source>
        <dbReference type="ARBA" id="ARBA00023125"/>
    </source>
</evidence>
<keyword evidence="3" id="KW-0805">Transcription regulation</keyword>
<accession>A0A069PV60</accession>
<evidence type="ECO:0000256" key="5">
    <source>
        <dbReference type="ARBA" id="ARBA00023163"/>
    </source>
</evidence>
<dbReference type="Pfam" id="PF22381">
    <property type="entry name" value="Staph_reg_Sar_Rot"/>
    <property type="match status" value="1"/>
</dbReference>